<keyword evidence="2" id="KW-1185">Reference proteome</keyword>
<dbReference type="EMBL" id="JAPDGR010003975">
    <property type="protein sequence ID" value="KAJ2969549.1"/>
    <property type="molecule type" value="Genomic_DNA"/>
</dbReference>
<proteinExistence type="predicted"/>
<gene>
    <name evidence="1" type="ORF">NUW58_g9962</name>
</gene>
<reference evidence="1" key="1">
    <citation type="submission" date="2022-10" db="EMBL/GenBank/DDBJ databases">
        <title>Genome Sequence of Xylaria curta.</title>
        <authorList>
            <person name="Buettner E."/>
        </authorList>
    </citation>
    <scope>NUCLEOTIDE SEQUENCE</scope>
    <source>
        <strain evidence="1">Babe10</strain>
    </source>
</reference>
<evidence type="ECO:0000313" key="1">
    <source>
        <dbReference type="EMBL" id="KAJ2969549.1"/>
    </source>
</evidence>
<organism evidence="1 2">
    <name type="scientific">Xylaria curta</name>
    <dbReference type="NCBI Taxonomy" id="42375"/>
    <lineage>
        <taxon>Eukaryota</taxon>
        <taxon>Fungi</taxon>
        <taxon>Dikarya</taxon>
        <taxon>Ascomycota</taxon>
        <taxon>Pezizomycotina</taxon>
        <taxon>Sordariomycetes</taxon>
        <taxon>Xylariomycetidae</taxon>
        <taxon>Xylariales</taxon>
        <taxon>Xylariaceae</taxon>
        <taxon>Xylaria</taxon>
    </lineage>
</organism>
<sequence>MPIRPIDTPRTSLLSTRYFNLHIYNNSILVKSIRPPFDGRYRRLTMASDSASLNHKESQETLASLVQLDPSPIDSPEEELLQSQDSTKSSAPTTIPPSRTSTSSLGLGSSGRGPIFYCAYASTSVLVSPFRSALPTSSPARRFASHANKTSNGTVTRIQRYSSYTFTFFAGLHFANTSLIPLVYRSVPYSEPFLLMTRELYQTPLTEPLLVALPVLAHVVSGFTIRLLRRIQNQRRYYGDASSFWDLGQSKATPSSSSSSQASSRIWPAVSNISASGYVFSVLLTSHVAMNRVLPIVVDGDSSNIGLAYVAHGFARHAPSAYVAYALLLSVGVGHMVWGMAKWLDLTPPANWKKKTFDKPTRTRRRRAWWRIQATAAGLAALWAAGALVIARAGPAEGWLATVYNAIYEFAGR</sequence>
<accession>A0ACC1MTE9</accession>
<dbReference type="Proteomes" id="UP001143856">
    <property type="component" value="Unassembled WGS sequence"/>
</dbReference>
<evidence type="ECO:0000313" key="2">
    <source>
        <dbReference type="Proteomes" id="UP001143856"/>
    </source>
</evidence>
<protein>
    <submittedName>
        <fullName evidence="1">Uncharacterized protein</fullName>
    </submittedName>
</protein>
<comment type="caution">
    <text evidence="1">The sequence shown here is derived from an EMBL/GenBank/DDBJ whole genome shotgun (WGS) entry which is preliminary data.</text>
</comment>
<name>A0ACC1MTE9_9PEZI</name>